<dbReference type="EMBL" id="JACRWE010000002">
    <property type="protein sequence ID" value="MBC5995805.1"/>
    <property type="molecule type" value="Genomic_DNA"/>
</dbReference>
<gene>
    <name evidence="2" type="ORF">H8923_03465</name>
</gene>
<dbReference type="Pfam" id="PF00583">
    <property type="entry name" value="Acetyltransf_1"/>
    <property type="match status" value="1"/>
</dbReference>
<name>A0ABR7JLM5_9FIRM</name>
<evidence type="ECO:0000313" key="3">
    <source>
        <dbReference type="Proteomes" id="UP000609849"/>
    </source>
</evidence>
<dbReference type="InterPro" id="IPR000182">
    <property type="entry name" value="GNAT_dom"/>
</dbReference>
<accession>A0ABR7JLM5</accession>
<dbReference type="SUPFAM" id="SSF55729">
    <property type="entry name" value="Acyl-CoA N-acyltransferases (Nat)"/>
    <property type="match status" value="1"/>
</dbReference>
<evidence type="ECO:0000313" key="2">
    <source>
        <dbReference type="EMBL" id="MBC5995805.1"/>
    </source>
</evidence>
<proteinExistence type="predicted"/>
<dbReference type="RefSeq" id="WP_153923669.1">
    <property type="nucleotide sequence ID" value="NZ_JACRWE010000002.1"/>
</dbReference>
<evidence type="ECO:0000259" key="1">
    <source>
        <dbReference type="PROSITE" id="PS51186"/>
    </source>
</evidence>
<dbReference type="Gene3D" id="3.40.630.30">
    <property type="match status" value="1"/>
</dbReference>
<keyword evidence="3" id="KW-1185">Reference proteome</keyword>
<dbReference type="CDD" id="cd04301">
    <property type="entry name" value="NAT_SF"/>
    <property type="match status" value="1"/>
</dbReference>
<sequence length="151" mass="18155">MDIFRFGVQEIDKYRDDMIDLLNQSLKLSFKKNIPYEYLEQRMNVAKEYIKDNKAIIFGLIEEGILLGFIWCFEKNMIDEKMLHVVHFVVEEKQRNNGIGSMLIKKIEEYANEVNINLIELLVTKDNSKSVEFYHNKEFFIERYTMLKRLD</sequence>
<feature type="domain" description="N-acetyltransferase" evidence="1">
    <location>
        <begin position="17"/>
        <end position="151"/>
    </location>
</feature>
<dbReference type="Proteomes" id="UP000609849">
    <property type="component" value="Unassembled WGS sequence"/>
</dbReference>
<dbReference type="PROSITE" id="PS51186">
    <property type="entry name" value="GNAT"/>
    <property type="match status" value="1"/>
</dbReference>
<dbReference type="InterPro" id="IPR016181">
    <property type="entry name" value="Acyl_CoA_acyltransferase"/>
</dbReference>
<comment type="caution">
    <text evidence="2">The sequence shown here is derived from an EMBL/GenBank/DDBJ whole genome shotgun (WGS) entry which is preliminary data.</text>
</comment>
<organism evidence="2 3">
    <name type="scientific">Romboutsia faecis</name>
    <dbReference type="NCBI Taxonomy" id="2764597"/>
    <lineage>
        <taxon>Bacteria</taxon>
        <taxon>Bacillati</taxon>
        <taxon>Bacillota</taxon>
        <taxon>Clostridia</taxon>
        <taxon>Peptostreptococcales</taxon>
        <taxon>Peptostreptococcaceae</taxon>
        <taxon>Romboutsia</taxon>
    </lineage>
</organism>
<protein>
    <submittedName>
        <fullName evidence="2">GNAT family N-acetyltransferase</fullName>
    </submittedName>
</protein>
<reference evidence="2 3" key="1">
    <citation type="submission" date="2020-08" db="EMBL/GenBank/DDBJ databases">
        <authorList>
            <person name="Liu C."/>
            <person name="Sun Q."/>
        </authorList>
    </citation>
    <scope>NUCLEOTIDE SEQUENCE [LARGE SCALE GENOMIC DNA]</scope>
    <source>
        <strain evidence="2 3">NSJ-18</strain>
    </source>
</reference>